<reference evidence="6 7" key="1">
    <citation type="journal article" date="2012" name="BMC Genomics">
        <title>Comparative genomics of the classical Bordetella subspecies: the evolution and exchange of virulence-associated diversity amongst closely related pathogens.</title>
        <authorList>
            <person name="Park J."/>
            <person name="Zhang Y."/>
            <person name="Buboltz A.M."/>
            <person name="Zhang X."/>
            <person name="Schuster S.C."/>
            <person name="Ahuja U."/>
            <person name="Liu M."/>
            <person name="Miller J.F."/>
            <person name="Sebaihia M."/>
            <person name="Bentley S.D."/>
            <person name="Parkhill J."/>
            <person name="Harvill E.T."/>
        </authorList>
    </citation>
    <scope>NUCLEOTIDE SEQUENCE [LARGE SCALE GENOMIC DNA]</scope>
    <source>
        <strain evidence="6 7">253</strain>
    </source>
</reference>
<dbReference type="AlphaFoldDB" id="A0A0C6PAP1"/>
<dbReference type="GO" id="GO:0003677">
    <property type="term" value="F:DNA binding"/>
    <property type="evidence" value="ECO:0007669"/>
    <property type="project" value="UniProtKB-KW"/>
</dbReference>
<gene>
    <name evidence="6" type="ORF">BN112_3547</name>
</gene>
<dbReference type="HOGENOM" id="CLU_039613_6_5_4"/>
<dbReference type="InterPro" id="IPR000847">
    <property type="entry name" value="LysR_HTH_N"/>
</dbReference>
<dbReference type="Pfam" id="PF03466">
    <property type="entry name" value="LysR_substrate"/>
    <property type="match status" value="1"/>
</dbReference>
<keyword evidence="2" id="KW-0805">Transcription regulation</keyword>
<comment type="similarity">
    <text evidence="1">Belongs to the LysR transcriptional regulatory family.</text>
</comment>
<evidence type="ECO:0000259" key="5">
    <source>
        <dbReference type="PROSITE" id="PS50931"/>
    </source>
</evidence>
<evidence type="ECO:0000256" key="1">
    <source>
        <dbReference type="ARBA" id="ARBA00009437"/>
    </source>
</evidence>
<dbReference type="SUPFAM" id="SSF53850">
    <property type="entry name" value="Periplasmic binding protein-like II"/>
    <property type="match status" value="1"/>
</dbReference>
<dbReference type="Pfam" id="PF00126">
    <property type="entry name" value="HTH_1"/>
    <property type="match status" value="1"/>
</dbReference>
<protein>
    <submittedName>
        <fullName evidence="6">Putative LysR-family transcriptional regulator</fullName>
    </submittedName>
</protein>
<keyword evidence="4" id="KW-0804">Transcription</keyword>
<organism evidence="6 7">
    <name type="scientific">Bordetella bronchiseptica 253</name>
    <dbReference type="NCBI Taxonomy" id="568707"/>
    <lineage>
        <taxon>Bacteria</taxon>
        <taxon>Pseudomonadati</taxon>
        <taxon>Pseudomonadota</taxon>
        <taxon>Betaproteobacteria</taxon>
        <taxon>Burkholderiales</taxon>
        <taxon>Alcaligenaceae</taxon>
        <taxon>Bordetella</taxon>
    </lineage>
</organism>
<dbReference type="GO" id="GO:0003700">
    <property type="term" value="F:DNA-binding transcription factor activity"/>
    <property type="evidence" value="ECO:0007669"/>
    <property type="project" value="InterPro"/>
</dbReference>
<dbReference type="CDD" id="cd08433">
    <property type="entry name" value="PBP2_Nac"/>
    <property type="match status" value="1"/>
</dbReference>
<evidence type="ECO:0000256" key="4">
    <source>
        <dbReference type="ARBA" id="ARBA00023163"/>
    </source>
</evidence>
<dbReference type="SUPFAM" id="SSF46785">
    <property type="entry name" value="Winged helix' DNA-binding domain"/>
    <property type="match status" value="1"/>
</dbReference>
<dbReference type="FunFam" id="1.10.10.10:FF:000001">
    <property type="entry name" value="LysR family transcriptional regulator"/>
    <property type="match status" value="1"/>
</dbReference>
<dbReference type="GO" id="GO:0005829">
    <property type="term" value="C:cytosol"/>
    <property type="evidence" value="ECO:0007669"/>
    <property type="project" value="TreeGrafter"/>
</dbReference>
<proteinExistence type="inferred from homology"/>
<evidence type="ECO:0000313" key="6">
    <source>
        <dbReference type="EMBL" id="CCJ55461.1"/>
    </source>
</evidence>
<evidence type="ECO:0000256" key="3">
    <source>
        <dbReference type="ARBA" id="ARBA00023125"/>
    </source>
</evidence>
<dbReference type="PROSITE" id="PS50931">
    <property type="entry name" value="HTH_LYSR"/>
    <property type="match status" value="1"/>
</dbReference>
<keyword evidence="3" id="KW-0238">DNA-binding</keyword>
<dbReference type="OrthoDB" id="8587114at2"/>
<evidence type="ECO:0000313" key="7">
    <source>
        <dbReference type="Proteomes" id="UP000007564"/>
    </source>
</evidence>
<dbReference type="KEGG" id="bbh:BN112_3547"/>
<dbReference type="EMBL" id="HE965806">
    <property type="protein sequence ID" value="CCJ55461.1"/>
    <property type="molecule type" value="Genomic_DNA"/>
</dbReference>
<name>A0A0C6PAP1_BORBO</name>
<dbReference type="InterPro" id="IPR005119">
    <property type="entry name" value="LysR_subst-bd"/>
</dbReference>
<dbReference type="Gene3D" id="1.10.10.10">
    <property type="entry name" value="Winged helix-like DNA-binding domain superfamily/Winged helix DNA-binding domain"/>
    <property type="match status" value="1"/>
</dbReference>
<feature type="domain" description="HTH lysR-type" evidence="5">
    <location>
        <begin position="11"/>
        <end position="68"/>
    </location>
</feature>
<dbReference type="InterPro" id="IPR036390">
    <property type="entry name" value="WH_DNA-bd_sf"/>
</dbReference>
<dbReference type="InterPro" id="IPR036388">
    <property type="entry name" value="WH-like_DNA-bd_sf"/>
</dbReference>
<dbReference type="Gene3D" id="3.40.190.290">
    <property type="match status" value="1"/>
</dbReference>
<evidence type="ECO:0000256" key="2">
    <source>
        <dbReference type="ARBA" id="ARBA00023015"/>
    </source>
</evidence>
<dbReference type="InterPro" id="IPR050950">
    <property type="entry name" value="HTH-type_LysR_regulators"/>
</dbReference>
<dbReference type="PRINTS" id="PR00039">
    <property type="entry name" value="HTHLYSR"/>
</dbReference>
<sequence>MFRISFPQRAMDLQQLNYFVHVCEAGSFSRAAAKLGLTQPTLSRQVGLLEEDLAQRLLERTGRGVIPTAAGLALMPNARALLDLARRTRDELRDLQASPTGRVTLGLPPRIARWLTVPLVRAFREQFPRASLSIQEGLSIHLREWLLDGRLDAALLFDPQASPQLACETLRQETLLLVGPVDAPPLPAYVDLSTLAELPLIMPAEPNALRVLLDAVLRPHGLALHPVVEVGAAQTLIPLVVQGMGYTVLPEGAVAAYACRSDIQIAPIGPQPIRNSLVLATPLARPADRLATAALGLLRTLAAGPAR</sequence>
<accession>A0A0C6PAP1</accession>
<dbReference type="PANTHER" id="PTHR30419">
    <property type="entry name" value="HTH-TYPE TRANSCRIPTIONAL REGULATOR YBHD"/>
    <property type="match status" value="1"/>
</dbReference>
<dbReference type="Proteomes" id="UP000007564">
    <property type="component" value="Chromosome"/>
</dbReference>
<dbReference type="RefSeq" id="WP_003815829.1">
    <property type="nucleotide sequence ID" value="NC_019382.1"/>
</dbReference>